<dbReference type="InterPro" id="IPR036390">
    <property type="entry name" value="WH_DNA-bd_sf"/>
</dbReference>
<feature type="region of interest" description="Disordered" evidence="1">
    <location>
        <begin position="33"/>
        <end position="84"/>
    </location>
</feature>
<dbReference type="EMBL" id="BAAAHQ010000031">
    <property type="protein sequence ID" value="GAA0941451.1"/>
    <property type="molecule type" value="Genomic_DNA"/>
</dbReference>
<proteinExistence type="predicted"/>
<feature type="compositionally biased region" description="Basic and acidic residues" evidence="1">
    <location>
        <begin position="51"/>
        <end position="60"/>
    </location>
</feature>
<dbReference type="InterPro" id="IPR036388">
    <property type="entry name" value="WH-like_DNA-bd_sf"/>
</dbReference>
<dbReference type="Proteomes" id="UP001501578">
    <property type="component" value="Unassembled WGS sequence"/>
</dbReference>
<gene>
    <name evidence="4" type="ORF">GCM10009560_53410</name>
</gene>
<evidence type="ECO:0000259" key="3">
    <source>
        <dbReference type="Pfam" id="PF13936"/>
    </source>
</evidence>
<dbReference type="InterPro" id="IPR025246">
    <property type="entry name" value="IS30-like_HTH"/>
</dbReference>
<evidence type="ECO:0000256" key="1">
    <source>
        <dbReference type="SAM" id="MobiDB-lite"/>
    </source>
</evidence>
<organism evidence="4 5">
    <name type="scientific">Nonomuraea longicatena</name>
    <dbReference type="NCBI Taxonomy" id="83682"/>
    <lineage>
        <taxon>Bacteria</taxon>
        <taxon>Bacillati</taxon>
        <taxon>Actinomycetota</taxon>
        <taxon>Actinomycetes</taxon>
        <taxon>Streptosporangiales</taxon>
        <taxon>Streptosporangiaceae</taxon>
        <taxon>Nonomuraea</taxon>
    </lineage>
</organism>
<dbReference type="InterPro" id="IPR000835">
    <property type="entry name" value="HTH_MarR-typ"/>
</dbReference>
<feature type="domain" description="HTH marR-type" evidence="2">
    <location>
        <begin position="102"/>
        <end position="157"/>
    </location>
</feature>
<sequence length="228" mass="24983">MPGGRLTQEERHEIAGGLAGGLTYTEIAVRLGRPVSTVTREVSRNGGPRDYQAERAHEATGARARRSKGAARPSPPSAAEGRDREALRALEERLTETLVETGLPRTTARVLVALHLADSGSATAAELARSLRLSPASISKAVGQLESQALIRRERDSRRRDRYVIDGDIWYQSWLASVRRNIMIADIADGGVEVLGPETPAGARMREMGLLLRQVSDDMIQAAERWRR</sequence>
<dbReference type="Pfam" id="PF12802">
    <property type="entry name" value="MarR_2"/>
    <property type="match status" value="1"/>
</dbReference>
<keyword evidence="5" id="KW-1185">Reference proteome</keyword>
<dbReference type="RefSeq" id="WP_343952788.1">
    <property type="nucleotide sequence ID" value="NZ_BAAAHQ010000031.1"/>
</dbReference>
<dbReference type="Pfam" id="PF13936">
    <property type="entry name" value="HTH_38"/>
    <property type="match status" value="1"/>
</dbReference>
<dbReference type="InterPro" id="IPR051917">
    <property type="entry name" value="Transposase-Integrase"/>
</dbReference>
<comment type="caution">
    <text evidence="4">The sequence shown here is derived from an EMBL/GenBank/DDBJ whole genome shotgun (WGS) entry which is preliminary data.</text>
</comment>
<accession>A0ABN1QEC5</accession>
<protein>
    <submittedName>
        <fullName evidence="4">Helix-turn-helix domain-containing protein</fullName>
    </submittedName>
</protein>
<dbReference type="SUPFAM" id="SSF46785">
    <property type="entry name" value="Winged helix' DNA-binding domain"/>
    <property type="match status" value="1"/>
</dbReference>
<reference evidence="4 5" key="1">
    <citation type="journal article" date="2019" name="Int. J. Syst. Evol. Microbiol.">
        <title>The Global Catalogue of Microorganisms (GCM) 10K type strain sequencing project: providing services to taxonomists for standard genome sequencing and annotation.</title>
        <authorList>
            <consortium name="The Broad Institute Genomics Platform"/>
            <consortium name="The Broad Institute Genome Sequencing Center for Infectious Disease"/>
            <person name="Wu L."/>
            <person name="Ma J."/>
        </authorList>
    </citation>
    <scope>NUCLEOTIDE SEQUENCE [LARGE SCALE GENOMIC DNA]</scope>
    <source>
        <strain evidence="4 5">JCM 11136</strain>
    </source>
</reference>
<name>A0ABN1QEC5_9ACTN</name>
<evidence type="ECO:0000313" key="4">
    <source>
        <dbReference type="EMBL" id="GAA0941451.1"/>
    </source>
</evidence>
<evidence type="ECO:0000259" key="2">
    <source>
        <dbReference type="Pfam" id="PF12802"/>
    </source>
</evidence>
<evidence type="ECO:0000313" key="5">
    <source>
        <dbReference type="Proteomes" id="UP001501578"/>
    </source>
</evidence>
<feature type="domain" description="Transposase IS30-like HTH" evidence="3">
    <location>
        <begin position="5"/>
        <end position="45"/>
    </location>
</feature>
<dbReference type="PANTHER" id="PTHR10948:SF23">
    <property type="entry name" value="TRANSPOSASE INSI FOR INSERTION SEQUENCE ELEMENT IS30A-RELATED"/>
    <property type="match status" value="1"/>
</dbReference>
<dbReference type="PANTHER" id="PTHR10948">
    <property type="entry name" value="TRANSPOSASE"/>
    <property type="match status" value="1"/>
</dbReference>
<dbReference type="Gene3D" id="1.10.10.10">
    <property type="entry name" value="Winged helix-like DNA-binding domain superfamily/Winged helix DNA-binding domain"/>
    <property type="match status" value="1"/>
</dbReference>